<gene>
    <name evidence="2" type="ORF">MM415A00259_0009</name>
    <name evidence="1" type="ORF">MM415B00452_0059</name>
</gene>
<organism evidence="2">
    <name type="scientific">viral metagenome</name>
    <dbReference type="NCBI Taxonomy" id="1070528"/>
    <lineage>
        <taxon>unclassified sequences</taxon>
        <taxon>metagenomes</taxon>
        <taxon>organismal metagenomes</taxon>
    </lineage>
</organism>
<sequence length="511" mass="57639">MAKILFSLGLNLVDPPSQLVANEGGQIECSILTNFKCIPKGIQKIGGFQAYNATSLGNKGIPWVERSYHLRGDNSIVTRLFGFYQGDIYYGDDVAGTLTKTNATGFRKEAIPLSESFQVSGNSILYVYTGVDTPMKYDGNGAFEWEKTGLDSDIIGGVTHLQRLWYWKTKSSNLSYSIPLFPETIDDEILVGDNARDSFIKACIKIGNERFFVFKNNSIWELFGRTSTQFYFRRVTGDYGLASKRALFPIGGGIIFQNEYDKELYFFGGTEASIKPLTEDTIRLRDIMDLTQDSIDNATMTTHKGYFRFAFQHREDTAIDANGSELIYPINDFRPDGLPKWSLIRGSNVSCYSRWTKYGDKNELVTGRSDMGKLMYHDRGKDWDGTQIETKVRTGDIIASEDKRVEFKGFNISGKLGSHTLPITFRYYLDGRFPETAGVHGLIPEGETRTIGVVKLQQSSMFNDRIVPYVSYSRGMSIAFEFEDKNLGTDVELYSVAFTAQTRGKKRNQKV</sequence>
<protein>
    <submittedName>
        <fullName evidence="2">Uncharacterized protein</fullName>
    </submittedName>
</protein>
<accession>A0A6M3KQC1</accession>
<evidence type="ECO:0000313" key="1">
    <source>
        <dbReference type="EMBL" id="QJA64958.1"/>
    </source>
</evidence>
<dbReference type="EMBL" id="MT142516">
    <property type="protein sequence ID" value="QJA83684.1"/>
    <property type="molecule type" value="Genomic_DNA"/>
</dbReference>
<name>A0A6M3KQC1_9ZZZZ</name>
<dbReference type="EMBL" id="MT141529">
    <property type="protein sequence ID" value="QJA64958.1"/>
    <property type="molecule type" value="Genomic_DNA"/>
</dbReference>
<proteinExistence type="predicted"/>
<dbReference type="AlphaFoldDB" id="A0A6M3KQC1"/>
<reference evidence="2" key="1">
    <citation type="submission" date="2020-03" db="EMBL/GenBank/DDBJ databases">
        <title>The deep terrestrial virosphere.</title>
        <authorList>
            <person name="Holmfeldt K."/>
            <person name="Nilsson E."/>
            <person name="Simone D."/>
            <person name="Lopez-Fernandez M."/>
            <person name="Wu X."/>
            <person name="de Brujin I."/>
            <person name="Lundin D."/>
            <person name="Andersson A."/>
            <person name="Bertilsson S."/>
            <person name="Dopson M."/>
        </authorList>
    </citation>
    <scope>NUCLEOTIDE SEQUENCE</scope>
    <source>
        <strain evidence="2">MM415A00259</strain>
        <strain evidence="1">MM415B00452</strain>
    </source>
</reference>
<evidence type="ECO:0000313" key="2">
    <source>
        <dbReference type="EMBL" id="QJA83684.1"/>
    </source>
</evidence>